<accession>A0A9P7DKK1</accession>
<evidence type="ECO:0000256" key="3">
    <source>
        <dbReference type="ARBA" id="ARBA00022691"/>
    </source>
</evidence>
<evidence type="ECO:0000256" key="5">
    <source>
        <dbReference type="ARBA" id="ARBA00044528"/>
    </source>
</evidence>
<evidence type="ECO:0000313" key="9">
    <source>
        <dbReference type="Proteomes" id="UP000719766"/>
    </source>
</evidence>
<dbReference type="PANTHER" id="PTHR46402:SF2">
    <property type="entry name" value="HISTONE-LYSINE N-TRIMETHYLTRANSFERASE SMYD5"/>
    <property type="match status" value="1"/>
</dbReference>
<dbReference type="Pfam" id="PF00856">
    <property type="entry name" value="SET"/>
    <property type="match status" value="1"/>
</dbReference>
<dbReference type="PANTHER" id="PTHR46402">
    <property type="entry name" value="SET AND MYND DOMAIN-CONTAINING PROTEIN 5"/>
    <property type="match status" value="1"/>
</dbReference>
<name>A0A9P7DKK1_9AGAM</name>
<evidence type="ECO:0000256" key="2">
    <source>
        <dbReference type="ARBA" id="ARBA00022679"/>
    </source>
</evidence>
<keyword evidence="2" id="KW-0808">Transferase</keyword>
<dbReference type="InterPro" id="IPR001214">
    <property type="entry name" value="SET_dom"/>
</dbReference>
<dbReference type="RefSeq" id="XP_041162368.1">
    <property type="nucleotide sequence ID" value="XM_041310097.1"/>
</dbReference>
<gene>
    <name evidence="8" type="ORF">HD556DRAFT_273275</name>
</gene>
<evidence type="ECO:0000256" key="6">
    <source>
        <dbReference type="ARBA" id="ARBA00048619"/>
    </source>
</evidence>
<evidence type="ECO:0000256" key="1">
    <source>
        <dbReference type="ARBA" id="ARBA00022603"/>
    </source>
</evidence>
<feature type="domain" description="SET" evidence="7">
    <location>
        <begin position="93"/>
        <end position="378"/>
    </location>
</feature>
<proteinExistence type="predicted"/>
<dbReference type="SMART" id="SM00317">
    <property type="entry name" value="SET"/>
    <property type="match status" value="1"/>
</dbReference>
<comment type="catalytic activity">
    <reaction evidence="6">
        <text>L-lysyl-[histone] + S-adenosyl-L-methionine = N(6)-methyl-L-lysyl-[histone] + S-adenosyl-L-homocysteine + H(+)</text>
        <dbReference type="Rhea" id="RHEA:10024"/>
        <dbReference type="Rhea" id="RHEA-COMP:9845"/>
        <dbReference type="Rhea" id="RHEA-COMP:9846"/>
        <dbReference type="ChEBI" id="CHEBI:15378"/>
        <dbReference type="ChEBI" id="CHEBI:29969"/>
        <dbReference type="ChEBI" id="CHEBI:57856"/>
        <dbReference type="ChEBI" id="CHEBI:59789"/>
        <dbReference type="ChEBI" id="CHEBI:61929"/>
    </reaction>
    <physiologicalReaction direction="left-to-right" evidence="6">
        <dbReference type="Rhea" id="RHEA:10025"/>
    </physiologicalReaction>
</comment>
<dbReference type="PROSITE" id="PS50280">
    <property type="entry name" value="SET"/>
    <property type="match status" value="1"/>
</dbReference>
<dbReference type="AlphaFoldDB" id="A0A9P7DKK1"/>
<comment type="caution">
    <text evidence="8">The sequence shown here is derived from an EMBL/GenBank/DDBJ whole genome shotgun (WGS) entry which is preliminary data.</text>
</comment>
<dbReference type="GO" id="GO:0042799">
    <property type="term" value="F:histone H4K20 methyltransferase activity"/>
    <property type="evidence" value="ECO:0007669"/>
    <property type="project" value="TreeGrafter"/>
</dbReference>
<dbReference type="SUPFAM" id="SSF82199">
    <property type="entry name" value="SET domain"/>
    <property type="match status" value="1"/>
</dbReference>
<dbReference type="Gene3D" id="6.10.140.2220">
    <property type="match status" value="1"/>
</dbReference>
<dbReference type="OrthoDB" id="438641at2759"/>
<evidence type="ECO:0000259" key="7">
    <source>
        <dbReference type="PROSITE" id="PS50280"/>
    </source>
</evidence>
<reference evidence="8" key="1">
    <citation type="journal article" date="2020" name="New Phytol.">
        <title>Comparative genomics reveals dynamic genome evolution in host specialist ectomycorrhizal fungi.</title>
        <authorList>
            <person name="Lofgren L.A."/>
            <person name="Nguyen N.H."/>
            <person name="Vilgalys R."/>
            <person name="Ruytinx J."/>
            <person name="Liao H.L."/>
            <person name="Branco S."/>
            <person name="Kuo A."/>
            <person name="LaButti K."/>
            <person name="Lipzen A."/>
            <person name="Andreopoulos W."/>
            <person name="Pangilinan J."/>
            <person name="Riley R."/>
            <person name="Hundley H."/>
            <person name="Na H."/>
            <person name="Barry K."/>
            <person name="Grigoriev I.V."/>
            <person name="Stajich J.E."/>
            <person name="Kennedy P.G."/>
        </authorList>
    </citation>
    <scope>NUCLEOTIDE SEQUENCE</scope>
    <source>
        <strain evidence="8">S12</strain>
    </source>
</reference>
<dbReference type="Gene3D" id="2.170.270.10">
    <property type="entry name" value="SET domain"/>
    <property type="match status" value="1"/>
</dbReference>
<dbReference type="GeneID" id="64603861"/>
<dbReference type="Gene3D" id="1.10.220.160">
    <property type="match status" value="1"/>
</dbReference>
<keyword evidence="3" id="KW-0949">S-adenosyl-L-methionine</keyword>
<organism evidence="8 9">
    <name type="scientific">Suillus plorans</name>
    <dbReference type="NCBI Taxonomy" id="116603"/>
    <lineage>
        <taxon>Eukaryota</taxon>
        <taxon>Fungi</taxon>
        <taxon>Dikarya</taxon>
        <taxon>Basidiomycota</taxon>
        <taxon>Agaricomycotina</taxon>
        <taxon>Agaricomycetes</taxon>
        <taxon>Agaricomycetidae</taxon>
        <taxon>Boletales</taxon>
        <taxon>Suillineae</taxon>
        <taxon>Suillaceae</taxon>
        <taxon>Suillus</taxon>
    </lineage>
</organism>
<dbReference type="InterPro" id="IPR046341">
    <property type="entry name" value="SET_dom_sf"/>
</dbReference>
<evidence type="ECO:0000313" key="8">
    <source>
        <dbReference type="EMBL" id="KAG1797097.1"/>
    </source>
</evidence>
<dbReference type="GO" id="GO:0045814">
    <property type="term" value="P:negative regulation of gene expression, epigenetic"/>
    <property type="evidence" value="ECO:0007669"/>
    <property type="project" value="TreeGrafter"/>
</dbReference>
<dbReference type="EMBL" id="JABBWE010000017">
    <property type="protein sequence ID" value="KAG1797097.1"/>
    <property type="molecule type" value="Genomic_DNA"/>
</dbReference>
<evidence type="ECO:0000256" key="4">
    <source>
        <dbReference type="ARBA" id="ARBA00042380"/>
    </source>
</evidence>
<keyword evidence="9" id="KW-1185">Reference proteome</keyword>
<dbReference type="CDD" id="cd20071">
    <property type="entry name" value="SET_SMYD"/>
    <property type="match status" value="1"/>
</dbReference>
<dbReference type="GO" id="GO:0032259">
    <property type="term" value="P:methylation"/>
    <property type="evidence" value="ECO:0007669"/>
    <property type="project" value="UniProtKB-KW"/>
</dbReference>
<sequence length="435" mass="49316">MSSTSRNVIPTEDEVRKAIIELKKGNPASGVAKIHSLLLHTNSSWTVSEKRVRKILQSEGLINSDPGTPNSTTNIIHPSFRLNKSLDVNKWTNRVEVKYFDAIKGKGLVAKENIAKGDVLWKEDPFILAPEWEIYDLQHLSEACSFCSSIIRDPSPLHISCEASTTATPCTARYCNRLCRLQAEKVHPLLCSARNPASVPLLTFARDAQWMALHALVQCTSRLLLASQQDAATFDLDWEVVQGLAELGMEERAQCLREQGLEPDRENWRRAFELYLQAFKEPRTPAEQKKLARVLKKPISEELQKFTFEYQAFLRGLGRMSLNLEAHGGLYRLHSHLNHSCTPNVSIRHLDQRTALSRITVIAKEDFEIGQELLITYTNPQSSLRDRRRRLSEWGFGPCRCKRCVTEEKVWKESDSNTQEADDLADQLKAGLGVL</sequence>
<protein>
    <recommendedName>
        <fullName evidence="5">Histone-lysine N-methyltransferase SET5</fullName>
    </recommendedName>
    <alternativeName>
        <fullName evidence="4">SET domain-containing protein 5</fullName>
    </alternativeName>
</protein>
<dbReference type="Proteomes" id="UP000719766">
    <property type="component" value="Unassembled WGS sequence"/>
</dbReference>
<keyword evidence="1" id="KW-0489">Methyltransferase</keyword>